<organism evidence="2 3">
    <name type="scientific">Planococcus halotolerans</name>
    <dbReference type="NCBI Taxonomy" id="2233542"/>
    <lineage>
        <taxon>Bacteria</taxon>
        <taxon>Bacillati</taxon>
        <taxon>Bacillota</taxon>
        <taxon>Bacilli</taxon>
        <taxon>Bacillales</taxon>
        <taxon>Caryophanaceae</taxon>
        <taxon>Planococcus</taxon>
    </lineage>
</organism>
<gene>
    <name evidence="2" type="ORF">DP120_09230</name>
</gene>
<protein>
    <recommendedName>
        <fullName evidence="4">CXXC-20-CXXC protein</fullName>
    </recommendedName>
</protein>
<dbReference type="EMBL" id="QLZR01000003">
    <property type="protein sequence ID" value="RAZ77655.1"/>
    <property type="molecule type" value="Genomic_DNA"/>
</dbReference>
<comment type="caution">
    <text evidence="2">The sequence shown here is derived from an EMBL/GenBank/DDBJ whole genome shotgun (WGS) entry which is preliminary data.</text>
</comment>
<keyword evidence="1" id="KW-1133">Transmembrane helix</keyword>
<dbReference type="NCBIfam" id="TIGR04104">
    <property type="entry name" value="cxxc_20_cxxc"/>
    <property type="match status" value="1"/>
</dbReference>
<accession>A0A365KWU6</accession>
<evidence type="ECO:0000313" key="3">
    <source>
        <dbReference type="Proteomes" id="UP000251002"/>
    </source>
</evidence>
<name>A0A365KWU6_9BACL</name>
<dbReference type="Proteomes" id="UP000251002">
    <property type="component" value="Unassembled WGS sequence"/>
</dbReference>
<dbReference type="InterPro" id="IPR026369">
    <property type="entry name" value="CxxC_20_CxxC"/>
</dbReference>
<proteinExistence type="predicted"/>
<feature type="transmembrane region" description="Helical" evidence="1">
    <location>
        <begin position="82"/>
        <end position="100"/>
    </location>
</feature>
<keyword evidence="3" id="KW-1185">Reference proteome</keyword>
<keyword evidence="1" id="KW-0812">Transmembrane</keyword>
<dbReference type="AlphaFoldDB" id="A0A365KWU6"/>
<reference evidence="2 3" key="1">
    <citation type="submission" date="2018-06" db="EMBL/GenBank/DDBJ databases">
        <title>The draft genome sequences of strains SCU63 and S1.</title>
        <authorList>
            <person name="Gan L."/>
        </authorList>
    </citation>
    <scope>NUCLEOTIDE SEQUENCE [LARGE SCALE GENOMIC DNA]</scope>
    <source>
        <strain evidence="2 3">SCU63</strain>
    </source>
</reference>
<evidence type="ECO:0000313" key="2">
    <source>
        <dbReference type="EMBL" id="RAZ77655.1"/>
    </source>
</evidence>
<feature type="transmembrane region" description="Helical" evidence="1">
    <location>
        <begin position="60"/>
        <end position="76"/>
    </location>
</feature>
<sequence length="114" mass="13064">MEGKKYIDPNGGLQMPHCENCKNEWSWGTTLRKSFTLGEGMECPECGKTQYMTKKSRQRMGIANFFPPVILLGSAWLFDLNIVSVLAVALFLFAIFMLTYPQMTELTNENEPMW</sequence>
<keyword evidence="1" id="KW-0472">Membrane</keyword>
<evidence type="ECO:0000256" key="1">
    <source>
        <dbReference type="SAM" id="Phobius"/>
    </source>
</evidence>
<evidence type="ECO:0008006" key="4">
    <source>
        <dbReference type="Google" id="ProtNLM"/>
    </source>
</evidence>